<feature type="region of interest" description="Disordered" evidence="2">
    <location>
        <begin position="508"/>
        <end position="852"/>
    </location>
</feature>
<keyword evidence="1" id="KW-0175">Coiled coil</keyword>
<feature type="compositionally biased region" description="Low complexity" evidence="2">
    <location>
        <begin position="560"/>
        <end position="574"/>
    </location>
</feature>
<feature type="compositionally biased region" description="Basic and acidic residues" evidence="2">
    <location>
        <begin position="765"/>
        <end position="788"/>
    </location>
</feature>
<evidence type="ECO:0000256" key="2">
    <source>
        <dbReference type="SAM" id="MobiDB-lite"/>
    </source>
</evidence>
<feature type="compositionally biased region" description="Basic residues" evidence="2">
    <location>
        <begin position="687"/>
        <end position="696"/>
    </location>
</feature>
<proteinExistence type="predicted"/>
<accession>A0A814CES8</accession>
<evidence type="ECO:0000313" key="3">
    <source>
        <dbReference type="EMBL" id="CAF0939869.1"/>
    </source>
</evidence>
<feature type="region of interest" description="Disordered" evidence="2">
    <location>
        <begin position="1245"/>
        <end position="1284"/>
    </location>
</feature>
<dbReference type="EMBL" id="CAJNOM010000056">
    <property type="protein sequence ID" value="CAF0939869.1"/>
    <property type="molecule type" value="Genomic_DNA"/>
</dbReference>
<feature type="region of interest" description="Disordered" evidence="2">
    <location>
        <begin position="1543"/>
        <end position="1562"/>
    </location>
</feature>
<feature type="region of interest" description="Disordered" evidence="2">
    <location>
        <begin position="864"/>
        <end position="1008"/>
    </location>
</feature>
<evidence type="ECO:0000313" key="4">
    <source>
        <dbReference type="Proteomes" id="UP000663832"/>
    </source>
</evidence>
<feature type="compositionally biased region" description="Basic and acidic residues" evidence="2">
    <location>
        <begin position="617"/>
        <end position="627"/>
    </location>
</feature>
<feature type="coiled-coil region" evidence="1">
    <location>
        <begin position="381"/>
        <end position="413"/>
    </location>
</feature>
<feature type="compositionally biased region" description="Basic and acidic residues" evidence="2">
    <location>
        <begin position="934"/>
        <end position="947"/>
    </location>
</feature>
<feature type="compositionally biased region" description="Basic and acidic residues" evidence="2">
    <location>
        <begin position="634"/>
        <end position="645"/>
    </location>
</feature>
<feature type="compositionally biased region" description="Polar residues" evidence="2">
    <location>
        <begin position="1351"/>
        <end position="1367"/>
    </location>
</feature>
<feature type="compositionally biased region" description="Basic and acidic residues" evidence="2">
    <location>
        <begin position="839"/>
        <end position="851"/>
    </location>
</feature>
<feature type="compositionally biased region" description="Polar residues" evidence="2">
    <location>
        <begin position="584"/>
        <end position="594"/>
    </location>
</feature>
<keyword evidence="4" id="KW-1185">Reference proteome</keyword>
<comment type="caution">
    <text evidence="3">The sequence shown here is derived from an EMBL/GenBank/DDBJ whole genome shotgun (WGS) entry which is preliminary data.</text>
</comment>
<name>A0A814CES8_9BILA</name>
<sequence length="1694" mass="193902">MDQRNQNNKYPKNSRLFQNTQYQYSNPFSSYNQHDYHPLSSIDTTSDLTESLSTFYDIQSVEPSRYTPADLTQLPSINNINPTDTSHVRVDIQKRISDIDRNLTSLEQKSAIIHDVPTHFPPIIKQNIQQTITTQKYENQIWPDKPKRVYEVRPSLKINSTEASAVDVPPEQTKINENQPLETMKTNISSSNLPLHSEYDYELDTEDLLDDSKSSDQFLLDLPIESQTYTINFDSKCNDNDLILSNEDTESLLQAVLEMQLEAEFNLQIASHNTSLPVISDKKSSSSQSVTNKSTTINSFLKDNDLSSLATYLFGDSENEEDFFIDIDENNYIISTNVDIIINTDSNCMSMKQLQTSSVISVSTNVLEEQQNLTSEIPSTIKRNNQRVKAAVAEEEEEEKEEEEIKRKKISVIKKPIATATSILPSPSSSSLKQVLPSSIIDSVQTQFSLNNNNRKNNNYYRKPSNTILNIDAFYSSIEEEQKKLSNNSKISPYSSSSLILQIHFPMPAEIPNTSDEEIEQNNEEMRSISSTSRNSEKDIDNEDNQTPERLDSADHRVQSSSSSRSSSSSKTSSKGNHRESVTTRKSISRQKSQLKSEHSHSSRQRHSSSSSSSTNHDVEHIHKTPVDDNEDSPDNKSETSRDNNQRSPSDHSISQLSRSGLSSSTGSAVPVDLDASDMEEDEPSKLKTKSPKKKSSASSTTKSQHHHDKSPTPTDKTNNTKHLQMSPTQKLNREVSDLKRKESIRSVHNVPVEKLQNNVLQMKEPLHKPSTDTHHNSSQDAEVKSKNDPLPSNHKQEDTPSTSKNKHHQPILDRNASITSPTHHKDVIHSTSSTVPSTHEHEQQEQKPKEQLLTVTISINETKNHSPENLGSKVGHHDTHSSPTPSNHTSTKGVDLSPKNLQNERSTSSTHNDHPEKQTLKLPSTQPTFATEIQRHPSMEKSDTSLHSESLQDIDPQPRSTPIPDTKYHSSSSSIQNEEELPSNQQHKERRHSIKNHPAPLPNIVPRNISPINNDEIHFEQDQHHRRVSFSGSTEYAHVEEEEEQRHNEANWRERVASILASKHNPNEKYAYVQARVNSFENFEYHPRKFPIVTKKKPHSKTKDSKVPREIYVYEQIGDEQQIHPARNLPAQMFGRLMFLSDGSPTIFHEPLEWNAQSKLKDYVHENIHYTPRQHEIKVHRKPRWNSESRLSEFGKESPRFGQTQALVPANSLPIITDADESYFYQQQFNTRLETNYPNNISYDTFDEKPRWTKKSKIPDQNTNPKPKESEVQNFPRPTPWNDESKFEIRLPLKVNPSRTTLNNGQIFNEKLNWNAKSKVHCWSESDLRQIGKKKSNFAQYQTPKRKNPMMTSINETRSKMTSNQPTKKRDSNLNDFLWENDNNKPHRRIRKSPANKPKWNEVSKTRSINTVYNPKAKHADTIHRGRDREVRRKRVDKLPPLKRKREHEQIPQLPPPATHLAIDYDYDPSPIAQGHTSRSEYAKTSSRRSSRALVPLNHHQRFPDLELPSDTPRSHRPIQQEWYDDMNKSRLTHRMDTEGGSTNHSFVHSITPIHQPNTPRELIPYRSTPRISENSFASGTLLDSSIRTNRATEIRLSRDMDAHHQHCHDVSQSMPLEIRGFELAGTQCTVPVDATIRPLSNVNYRTSERVKNHRLYPWSMLHGTSSRNSSLVPIAEFRRTSLDTTITETHQS</sequence>
<dbReference type="OrthoDB" id="10052864at2759"/>
<feature type="region of interest" description="Disordered" evidence="2">
    <location>
        <begin position="1350"/>
        <end position="1403"/>
    </location>
</feature>
<feature type="compositionally biased region" description="Low complexity" evidence="2">
    <location>
        <begin position="653"/>
        <end position="668"/>
    </location>
</feature>
<feature type="compositionally biased region" description="Polar residues" evidence="2">
    <location>
        <begin position="922"/>
        <end position="932"/>
    </location>
</feature>
<protein>
    <submittedName>
        <fullName evidence="3">Uncharacterized protein</fullName>
    </submittedName>
</protein>
<feature type="compositionally biased region" description="Basic and acidic residues" evidence="2">
    <location>
        <begin position="547"/>
        <end position="558"/>
    </location>
</feature>
<feature type="compositionally biased region" description="Polar residues" evidence="2">
    <location>
        <begin position="712"/>
        <end position="731"/>
    </location>
</feature>
<feature type="compositionally biased region" description="Basic and acidic residues" evidence="2">
    <location>
        <begin position="732"/>
        <end position="746"/>
    </location>
</feature>
<feature type="compositionally biased region" description="Polar residues" evidence="2">
    <location>
        <begin position="1543"/>
        <end position="1560"/>
    </location>
</feature>
<evidence type="ECO:0000256" key="1">
    <source>
        <dbReference type="SAM" id="Coils"/>
    </source>
</evidence>
<feature type="compositionally biased region" description="Polar residues" evidence="2">
    <location>
        <begin position="900"/>
        <end position="911"/>
    </location>
</feature>
<reference evidence="3" key="1">
    <citation type="submission" date="2021-02" db="EMBL/GenBank/DDBJ databases">
        <authorList>
            <person name="Nowell W R."/>
        </authorList>
    </citation>
    <scope>NUCLEOTIDE SEQUENCE</scope>
</reference>
<gene>
    <name evidence="3" type="ORF">QVE165_LOCUS11591</name>
</gene>
<organism evidence="3 4">
    <name type="scientific">Adineta steineri</name>
    <dbReference type="NCBI Taxonomy" id="433720"/>
    <lineage>
        <taxon>Eukaryota</taxon>
        <taxon>Metazoa</taxon>
        <taxon>Spiralia</taxon>
        <taxon>Gnathifera</taxon>
        <taxon>Rotifera</taxon>
        <taxon>Eurotatoria</taxon>
        <taxon>Bdelloidea</taxon>
        <taxon>Adinetida</taxon>
        <taxon>Adinetidae</taxon>
        <taxon>Adineta</taxon>
    </lineage>
</organism>
<feature type="compositionally biased region" description="Low complexity" evidence="2">
    <location>
        <begin position="882"/>
        <end position="892"/>
    </location>
</feature>
<dbReference type="Proteomes" id="UP000663832">
    <property type="component" value="Unassembled WGS sequence"/>
</dbReference>